<name>A0A7C8I3L6_9PLEO</name>
<evidence type="ECO:0000313" key="3">
    <source>
        <dbReference type="Proteomes" id="UP000481861"/>
    </source>
</evidence>
<keyword evidence="3" id="KW-1185">Reference proteome</keyword>
<evidence type="ECO:0000256" key="1">
    <source>
        <dbReference type="SAM" id="MobiDB-lite"/>
    </source>
</evidence>
<comment type="caution">
    <text evidence="2">The sequence shown here is derived from an EMBL/GenBank/DDBJ whole genome shotgun (WGS) entry which is preliminary data.</text>
</comment>
<dbReference type="AlphaFoldDB" id="A0A7C8I3L6"/>
<feature type="region of interest" description="Disordered" evidence="1">
    <location>
        <begin position="1"/>
        <end position="28"/>
    </location>
</feature>
<dbReference type="EMBL" id="JAADJZ010000014">
    <property type="protein sequence ID" value="KAF2870037.1"/>
    <property type="molecule type" value="Genomic_DNA"/>
</dbReference>
<sequence length="166" mass="19653">MPPRKRQASKAHRHDRVPKAPRQAPVRRSERIRRRNGTSILSLPPELRNAIYILALVSNQTIDIRAAPLNRLETYGDWERLPETKENIENKLLLVRPVVKRTCWETDLMQFVRKFPTGFGIKRYMSSYESYDRLGLALNLFLVNRQMYQEASSLFYKENCFRFHTS</sequence>
<dbReference type="InterPro" id="IPR038883">
    <property type="entry name" value="AN11006-like"/>
</dbReference>
<evidence type="ECO:0000313" key="2">
    <source>
        <dbReference type="EMBL" id="KAF2870037.1"/>
    </source>
</evidence>
<accession>A0A7C8I3L6</accession>
<protein>
    <submittedName>
        <fullName evidence="2">Uncharacterized protein</fullName>
    </submittedName>
</protein>
<dbReference type="OrthoDB" id="3756818at2759"/>
<reference evidence="2 3" key="1">
    <citation type="submission" date="2020-01" db="EMBL/GenBank/DDBJ databases">
        <authorList>
            <consortium name="DOE Joint Genome Institute"/>
            <person name="Haridas S."/>
            <person name="Albert R."/>
            <person name="Binder M."/>
            <person name="Bloem J."/>
            <person name="Labutti K."/>
            <person name="Salamov A."/>
            <person name="Andreopoulos B."/>
            <person name="Baker S.E."/>
            <person name="Barry K."/>
            <person name="Bills G."/>
            <person name="Bluhm B.H."/>
            <person name="Cannon C."/>
            <person name="Castanera R."/>
            <person name="Culley D.E."/>
            <person name="Daum C."/>
            <person name="Ezra D."/>
            <person name="Gonzalez J.B."/>
            <person name="Henrissat B."/>
            <person name="Kuo A."/>
            <person name="Liang C."/>
            <person name="Lipzen A."/>
            <person name="Lutzoni F."/>
            <person name="Magnuson J."/>
            <person name="Mondo S."/>
            <person name="Nolan M."/>
            <person name="Ohm R."/>
            <person name="Pangilinan J."/>
            <person name="Park H.-J.H."/>
            <person name="Ramirez L."/>
            <person name="Alfaro M."/>
            <person name="Sun H."/>
            <person name="Tritt A."/>
            <person name="Yoshinaga Y."/>
            <person name="Zwiers L.-H.L."/>
            <person name="Turgeon B.G."/>
            <person name="Goodwin S.B."/>
            <person name="Spatafora J.W."/>
            <person name="Crous P.W."/>
            <person name="Grigoriev I.V."/>
        </authorList>
    </citation>
    <scope>NUCLEOTIDE SEQUENCE [LARGE SCALE GENOMIC DNA]</scope>
    <source>
        <strain evidence="2 3">CBS 611.86</strain>
    </source>
</reference>
<dbReference type="PANTHER" id="PTHR42085">
    <property type="entry name" value="F-BOX DOMAIN-CONTAINING PROTEIN"/>
    <property type="match status" value="1"/>
</dbReference>
<gene>
    <name evidence="2" type="ORF">BDV95DRAFT_619862</name>
</gene>
<proteinExistence type="predicted"/>
<feature type="compositionally biased region" description="Basic residues" evidence="1">
    <location>
        <begin position="1"/>
        <end position="16"/>
    </location>
</feature>
<dbReference type="Proteomes" id="UP000481861">
    <property type="component" value="Unassembled WGS sequence"/>
</dbReference>
<organism evidence="2 3">
    <name type="scientific">Massariosphaeria phaeospora</name>
    <dbReference type="NCBI Taxonomy" id="100035"/>
    <lineage>
        <taxon>Eukaryota</taxon>
        <taxon>Fungi</taxon>
        <taxon>Dikarya</taxon>
        <taxon>Ascomycota</taxon>
        <taxon>Pezizomycotina</taxon>
        <taxon>Dothideomycetes</taxon>
        <taxon>Pleosporomycetidae</taxon>
        <taxon>Pleosporales</taxon>
        <taxon>Pleosporales incertae sedis</taxon>
        <taxon>Massariosphaeria</taxon>
    </lineage>
</organism>
<dbReference type="PANTHER" id="PTHR42085:SF2">
    <property type="entry name" value="F-BOX DOMAIN-CONTAINING PROTEIN"/>
    <property type="match status" value="1"/>
</dbReference>